<sequence length="182" mass="19916">MPPKGVGPAQTNFATMSSLISHDHVAELKEAFFVLDSSGSGTVSSAEVRHLLCYVIPNLGDAGFNRLLEQCRFDPDEPVTFAQFFVLLATASSNPEFGIIGDNGNALELYAAFAPFDPEDSGFVDASLFLYLMGEKGEMLSANELDELRQRLERTGFMKRGKVNYKGFINNLIATAADKKYT</sequence>
<dbReference type="PROSITE" id="PS50222">
    <property type="entry name" value="EF_HAND_2"/>
    <property type="match status" value="1"/>
</dbReference>
<dbReference type="AlphaFoldDB" id="A0A0N0P859"/>
<keyword evidence="1" id="KW-0677">Repeat</keyword>
<accession>A0A0N0P859</accession>
<dbReference type="OrthoDB" id="343296at2759"/>
<dbReference type="InterPro" id="IPR002048">
    <property type="entry name" value="EF_hand_dom"/>
</dbReference>
<name>A0A0N0P859_LEPSE</name>
<evidence type="ECO:0000259" key="3">
    <source>
        <dbReference type="PROSITE" id="PS50222"/>
    </source>
</evidence>
<organism evidence="4 5">
    <name type="scientific">Leptomonas seymouri</name>
    <dbReference type="NCBI Taxonomy" id="5684"/>
    <lineage>
        <taxon>Eukaryota</taxon>
        <taxon>Discoba</taxon>
        <taxon>Euglenozoa</taxon>
        <taxon>Kinetoplastea</taxon>
        <taxon>Metakinetoplastina</taxon>
        <taxon>Trypanosomatida</taxon>
        <taxon>Trypanosomatidae</taxon>
        <taxon>Leishmaniinae</taxon>
        <taxon>Leptomonas</taxon>
    </lineage>
</organism>
<dbReference type="VEuPathDB" id="TriTrypDB:Lsey_0021_0480"/>
<protein>
    <recommendedName>
        <fullName evidence="3">EF-hand domain-containing protein</fullName>
    </recommendedName>
</protein>
<evidence type="ECO:0000256" key="2">
    <source>
        <dbReference type="ARBA" id="ARBA00022837"/>
    </source>
</evidence>
<dbReference type="SUPFAM" id="SSF47473">
    <property type="entry name" value="EF-hand"/>
    <property type="match status" value="1"/>
</dbReference>
<dbReference type="PROSITE" id="PS00018">
    <property type="entry name" value="EF_HAND_1"/>
    <property type="match status" value="1"/>
</dbReference>
<dbReference type="GO" id="GO:0005509">
    <property type="term" value="F:calcium ion binding"/>
    <property type="evidence" value="ECO:0007669"/>
    <property type="project" value="InterPro"/>
</dbReference>
<reference evidence="4 5" key="1">
    <citation type="journal article" date="2015" name="PLoS Pathog.">
        <title>Leptomonas seymouri: Adaptations to the Dixenous Life Cycle Analyzed by Genome Sequencing, Transcriptome Profiling and Co-infection with Leishmania donovani.</title>
        <authorList>
            <person name="Kraeva N."/>
            <person name="Butenko A."/>
            <person name="Hlavacova J."/>
            <person name="Kostygov A."/>
            <person name="Myskova J."/>
            <person name="Grybchuk D."/>
            <person name="Lestinova T."/>
            <person name="Votypka J."/>
            <person name="Volf P."/>
            <person name="Opperdoes F."/>
            <person name="Flegontov P."/>
            <person name="Lukes J."/>
            <person name="Yurchenko V."/>
        </authorList>
    </citation>
    <scope>NUCLEOTIDE SEQUENCE [LARGE SCALE GENOMIC DNA]</scope>
    <source>
        <strain evidence="4 5">ATCC 30220</strain>
    </source>
</reference>
<dbReference type="PANTHER" id="PTHR23049">
    <property type="entry name" value="MYOSIN REGULATORY LIGHT CHAIN 2"/>
    <property type="match status" value="1"/>
</dbReference>
<gene>
    <name evidence="4" type="ORF">ABL78_1347</name>
</gene>
<evidence type="ECO:0000313" key="5">
    <source>
        <dbReference type="Proteomes" id="UP000038009"/>
    </source>
</evidence>
<comment type="caution">
    <text evidence="4">The sequence shown here is derived from an EMBL/GenBank/DDBJ whole genome shotgun (WGS) entry which is preliminary data.</text>
</comment>
<dbReference type="Proteomes" id="UP000038009">
    <property type="component" value="Unassembled WGS sequence"/>
</dbReference>
<dbReference type="Gene3D" id="1.10.238.10">
    <property type="entry name" value="EF-hand"/>
    <property type="match status" value="2"/>
</dbReference>
<keyword evidence="5" id="KW-1185">Reference proteome</keyword>
<feature type="domain" description="EF-hand" evidence="3">
    <location>
        <begin position="23"/>
        <end position="58"/>
    </location>
</feature>
<dbReference type="OMA" id="FLYLMGE"/>
<dbReference type="InterPro" id="IPR050403">
    <property type="entry name" value="Myosin_RLC"/>
</dbReference>
<keyword evidence="2" id="KW-0106">Calcium</keyword>
<dbReference type="InterPro" id="IPR011992">
    <property type="entry name" value="EF-hand-dom_pair"/>
</dbReference>
<evidence type="ECO:0000256" key="1">
    <source>
        <dbReference type="ARBA" id="ARBA00022737"/>
    </source>
</evidence>
<evidence type="ECO:0000313" key="4">
    <source>
        <dbReference type="EMBL" id="KPI89579.1"/>
    </source>
</evidence>
<dbReference type="EMBL" id="LJSK01000021">
    <property type="protein sequence ID" value="KPI89579.1"/>
    <property type="molecule type" value="Genomic_DNA"/>
</dbReference>
<proteinExistence type="predicted"/>
<dbReference type="InterPro" id="IPR018247">
    <property type="entry name" value="EF_Hand_1_Ca_BS"/>
</dbReference>